<accession>A0A151M279</accession>
<gene>
    <name evidence="1" type="ORF">Y1Q_0009095</name>
</gene>
<proteinExistence type="predicted"/>
<evidence type="ECO:0000313" key="1">
    <source>
        <dbReference type="EMBL" id="KYO18623.1"/>
    </source>
</evidence>
<evidence type="ECO:0000313" key="2">
    <source>
        <dbReference type="Proteomes" id="UP000050525"/>
    </source>
</evidence>
<keyword evidence="2" id="KW-1185">Reference proteome</keyword>
<dbReference type="Proteomes" id="UP000050525">
    <property type="component" value="Unassembled WGS sequence"/>
</dbReference>
<name>A0A151M279_ALLMI</name>
<comment type="caution">
    <text evidence="1">The sequence shown here is derived from an EMBL/GenBank/DDBJ whole genome shotgun (WGS) entry which is preliminary data.</text>
</comment>
<protein>
    <submittedName>
        <fullName evidence="1">Uncharacterized protein</fullName>
    </submittedName>
</protein>
<dbReference type="AlphaFoldDB" id="A0A151M279"/>
<organism evidence="1 2">
    <name type="scientific">Alligator mississippiensis</name>
    <name type="common">American alligator</name>
    <dbReference type="NCBI Taxonomy" id="8496"/>
    <lineage>
        <taxon>Eukaryota</taxon>
        <taxon>Metazoa</taxon>
        <taxon>Chordata</taxon>
        <taxon>Craniata</taxon>
        <taxon>Vertebrata</taxon>
        <taxon>Euteleostomi</taxon>
        <taxon>Archelosauria</taxon>
        <taxon>Archosauria</taxon>
        <taxon>Crocodylia</taxon>
        <taxon>Alligatoridae</taxon>
        <taxon>Alligatorinae</taxon>
        <taxon>Alligator</taxon>
    </lineage>
</organism>
<sequence>MLHEEVRKASFEKVTGRACWTIADEKGVEIHQEYWKRNCIATENRSLNATDEPAKKKRGLERVPFANKWSCQERQKSLSCRW</sequence>
<reference evidence="1 2" key="1">
    <citation type="journal article" date="2012" name="Genome Biol.">
        <title>Sequencing three crocodilian genomes to illuminate the evolution of archosaurs and amniotes.</title>
        <authorList>
            <person name="St John J.A."/>
            <person name="Braun E.L."/>
            <person name="Isberg S.R."/>
            <person name="Miles L.G."/>
            <person name="Chong A.Y."/>
            <person name="Gongora J."/>
            <person name="Dalzell P."/>
            <person name="Moran C."/>
            <person name="Bed'hom B."/>
            <person name="Abzhanov A."/>
            <person name="Burgess S.C."/>
            <person name="Cooksey A.M."/>
            <person name="Castoe T.A."/>
            <person name="Crawford N.G."/>
            <person name="Densmore L.D."/>
            <person name="Drew J.C."/>
            <person name="Edwards S.V."/>
            <person name="Faircloth B.C."/>
            <person name="Fujita M.K."/>
            <person name="Greenwold M.J."/>
            <person name="Hoffmann F.G."/>
            <person name="Howard J.M."/>
            <person name="Iguchi T."/>
            <person name="Janes D.E."/>
            <person name="Khan S.Y."/>
            <person name="Kohno S."/>
            <person name="de Koning A.J."/>
            <person name="Lance S.L."/>
            <person name="McCarthy F.M."/>
            <person name="McCormack J.E."/>
            <person name="Merchant M.E."/>
            <person name="Peterson D.G."/>
            <person name="Pollock D.D."/>
            <person name="Pourmand N."/>
            <person name="Raney B.J."/>
            <person name="Roessler K.A."/>
            <person name="Sanford J.R."/>
            <person name="Sawyer R.H."/>
            <person name="Schmidt C.J."/>
            <person name="Triplett E.W."/>
            <person name="Tuberville T.D."/>
            <person name="Venegas-Anaya M."/>
            <person name="Howard J.T."/>
            <person name="Jarvis E.D."/>
            <person name="Guillette L.J.Jr."/>
            <person name="Glenn T.C."/>
            <person name="Green R.E."/>
            <person name="Ray D.A."/>
        </authorList>
    </citation>
    <scope>NUCLEOTIDE SEQUENCE [LARGE SCALE GENOMIC DNA]</scope>
    <source>
        <strain evidence="1">KSC_2009_1</strain>
    </source>
</reference>
<dbReference type="EMBL" id="AKHW03006780">
    <property type="protein sequence ID" value="KYO18623.1"/>
    <property type="molecule type" value="Genomic_DNA"/>
</dbReference>